<comment type="caution">
    <text evidence="3">The sequence shown here is derived from an EMBL/GenBank/DDBJ whole genome shotgun (WGS) entry which is preliminary data.</text>
</comment>
<feature type="region of interest" description="Disordered" evidence="1">
    <location>
        <begin position="21"/>
        <end position="87"/>
    </location>
</feature>
<feature type="compositionally biased region" description="Basic and acidic residues" evidence="1">
    <location>
        <begin position="227"/>
        <end position="258"/>
    </location>
</feature>
<dbReference type="Pfam" id="PF13768">
    <property type="entry name" value="VWA_3"/>
    <property type="match status" value="1"/>
</dbReference>
<keyword evidence="4" id="KW-1185">Reference proteome</keyword>
<evidence type="ECO:0000313" key="4">
    <source>
        <dbReference type="Proteomes" id="UP001189429"/>
    </source>
</evidence>
<dbReference type="Proteomes" id="UP001189429">
    <property type="component" value="Unassembled WGS sequence"/>
</dbReference>
<dbReference type="Gene3D" id="3.40.50.410">
    <property type="entry name" value="von Willebrand factor, type A domain"/>
    <property type="match status" value="1"/>
</dbReference>
<dbReference type="SUPFAM" id="SSF53300">
    <property type="entry name" value="vWA-like"/>
    <property type="match status" value="1"/>
</dbReference>
<accession>A0ABN9RMZ2</accession>
<feature type="compositionally biased region" description="Low complexity" evidence="1">
    <location>
        <begin position="49"/>
        <end position="73"/>
    </location>
</feature>
<evidence type="ECO:0000313" key="3">
    <source>
        <dbReference type="EMBL" id="CAK0820131.1"/>
    </source>
</evidence>
<sequence length="867" mass="94588">PGPPPGTAPCPRDPSCMDRLCRRGPARTPRTCDAASIGKSARRPERPSAALVAARTAGAGAPRGSSAPAPSRAWEPPDEPGDAAGAGGGRLWHGRGFFVQIERCAGIAGKVTSVRVDEDDYAARSERLREAVEALFEGKLEVDVVDVPTPYAMEVRVMPEGLRGRHLVGRDAECVGAHTVFSKLQCRKWPNTEHVLQELRDFCRVTVKIALIGKELKPAVTPQQRAASHEVHRRTPEGRAAEPAARDAADAPRRASAEDKPVPLPCIVFHCTHSGGQSFELHSDSAGACEALFYPGRYALRCDEQSRYERMSPSAIDVPVIFKTQRFTVTAVLKKKCTFFVVDHFGRPWGRFPLRLEQREGAGAGPLTLWTRVNGRGRVRLSRGTYAVSYDGGPEGSCLAPADWPVEAFEQVFEVKETEAPQFFRVSVRRLRFTCEVVLRTRFEDPVPHCPFKVTPPNSRQLVMAGSTNSIGVATCDLPAGSFVLRLAPSDQSAFVLSRVEVEVRDDGSFSPLQATIATKTVEVDFRLVTPDGRPAPDCDFALTARFPEDGGDGLSRLRTDDRGAVRARMQLLAPHEFVVARAATPTEYMPQSFTFQTDRREVACVVARSIFGGIAENNVLFLLDTSGSMQVYIEDVQAALNLVLIQQFRKSSKRFSVLSCTGRQVELFPELRDSSAQNLEDAMYFIERLTTGGQSNILDALRRAFGFEDLEGVYVVTDGKCEIGDALLHLVRSLHRKHRAKPRVNVVAINCVPDRLRWRALSAICAATRGEFRPVCLEQDVIDPVGMKVRAGEAVPAGDALGEGLAPPARCLIERPASADGTDEGDEEEDTPELILEEGGGYSDGSFEDDDGHRDPATESSSSSGS</sequence>
<feature type="domain" description="VWFA" evidence="2">
    <location>
        <begin position="617"/>
        <end position="787"/>
    </location>
</feature>
<evidence type="ECO:0000259" key="2">
    <source>
        <dbReference type="SMART" id="SM00327"/>
    </source>
</evidence>
<proteinExistence type="predicted"/>
<feature type="region of interest" description="Disordered" evidence="1">
    <location>
        <begin position="815"/>
        <end position="867"/>
    </location>
</feature>
<dbReference type="EMBL" id="CAUYUJ010007268">
    <property type="protein sequence ID" value="CAK0820131.1"/>
    <property type="molecule type" value="Genomic_DNA"/>
</dbReference>
<gene>
    <name evidence="3" type="ORF">PCOR1329_LOCUS21928</name>
</gene>
<name>A0ABN9RMZ2_9DINO</name>
<dbReference type="PANTHER" id="PTHR46478">
    <property type="entry name" value="VON WILLEBRAND FACTOR A DOMAIN-CONTAINING PROTEIN 3A"/>
    <property type="match status" value="1"/>
</dbReference>
<evidence type="ECO:0000256" key="1">
    <source>
        <dbReference type="SAM" id="MobiDB-lite"/>
    </source>
</evidence>
<dbReference type="PANTHER" id="PTHR46478:SF1">
    <property type="entry name" value="VON WILLEBRAND FACTOR A DOMAIN-CONTAINING PROTEIN 3A"/>
    <property type="match status" value="1"/>
</dbReference>
<feature type="region of interest" description="Disordered" evidence="1">
    <location>
        <begin position="220"/>
        <end position="258"/>
    </location>
</feature>
<feature type="non-terminal residue" evidence="3">
    <location>
        <position position="1"/>
    </location>
</feature>
<reference evidence="3" key="1">
    <citation type="submission" date="2023-10" db="EMBL/GenBank/DDBJ databases">
        <authorList>
            <person name="Chen Y."/>
            <person name="Shah S."/>
            <person name="Dougan E. K."/>
            <person name="Thang M."/>
            <person name="Chan C."/>
        </authorList>
    </citation>
    <scope>NUCLEOTIDE SEQUENCE [LARGE SCALE GENOMIC DNA]</scope>
</reference>
<feature type="compositionally biased region" description="Acidic residues" evidence="1">
    <location>
        <begin position="822"/>
        <end position="837"/>
    </location>
</feature>
<dbReference type="InterPro" id="IPR036465">
    <property type="entry name" value="vWFA_dom_sf"/>
</dbReference>
<organism evidence="3 4">
    <name type="scientific">Prorocentrum cordatum</name>
    <dbReference type="NCBI Taxonomy" id="2364126"/>
    <lineage>
        <taxon>Eukaryota</taxon>
        <taxon>Sar</taxon>
        <taxon>Alveolata</taxon>
        <taxon>Dinophyceae</taxon>
        <taxon>Prorocentrales</taxon>
        <taxon>Prorocentraceae</taxon>
        <taxon>Prorocentrum</taxon>
    </lineage>
</organism>
<dbReference type="SMART" id="SM00327">
    <property type="entry name" value="VWA"/>
    <property type="match status" value="1"/>
</dbReference>
<dbReference type="InterPro" id="IPR002035">
    <property type="entry name" value="VWF_A"/>
</dbReference>
<protein>
    <recommendedName>
        <fullName evidence="2">VWFA domain-containing protein</fullName>
    </recommendedName>
</protein>